<dbReference type="InterPro" id="IPR050179">
    <property type="entry name" value="Trans_hexapeptide_repeat"/>
</dbReference>
<protein>
    <submittedName>
        <fullName evidence="4">CatB-related O-acetyltransferase</fullName>
        <ecNumber evidence="4">2.3.1.-</ecNumber>
    </submittedName>
</protein>
<comment type="similarity">
    <text evidence="1">Belongs to the transferase hexapeptide repeat family.</text>
</comment>
<dbReference type="Proteomes" id="UP001243846">
    <property type="component" value="Unassembled WGS sequence"/>
</dbReference>
<proteinExistence type="inferred from homology"/>
<keyword evidence="2 4" id="KW-0808">Transferase</keyword>
<comment type="caution">
    <text evidence="4">The sequence shown here is derived from an EMBL/GenBank/DDBJ whole genome shotgun (WGS) entry which is preliminary data.</text>
</comment>
<evidence type="ECO:0000256" key="1">
    <source>
        <dbReference type="ARBA" id="ARBA00007274"/>
    </source>
</evidence>
<dbReference type="SUPFAM" id="SSF51161">
    <property type="entry name" value="Trimeric LpxA-like enzymes"/>
    <property type="match status" value="1"/>
</dbReference>
<evidence type="ECO:0000256" key="3">
    <source>
        <dbReference type="ARBA" id="ARBA00022737"/>
    </source>
</evidence>
<dbReference type="InterPro" id="IPR018357">
    <property type="entry name" value="Hexapep_transf_CS"/>
</dbReference>
<evidence type="ECO:0000256" key="2">
    <source>
        <dbReference type="ARBA" id="ARBA00022679"/>
    </source>
</evidence>
<organism evidence="4 5">
    <name type="scientific">Paracoccus cavernae</name>
    <dbReference type="NCBI Taxonomy" id="1571207"/>
    <lineage>
        <taxon>Bacteria</taxon>
        <taxon>Pseudomonadati</taxon>
        <taxon>Pseudomonadota</taxon>
        <taxon>Alphaproteobacteria</taxon>
        <taxon>Rhodobacterales</taxon>
        <taxon>Paracoccaceae</taxon>
        <taxon>Paracoccus</taxon>
    </lineage>
</organism>
<dbReference type="Gene3D" id="2.160.10.10">
    <property type="entry name" value="Hexapeptide repeat proteins"/>
    <property type="match status" value="1"/>
</dbReference>
<keyword evidence="4" id="KW-0012">Acyltransferase</keyword>
<name>A0ABT8D6J9_9RHOB</name>
<dbReference type="GO" id="GO:0016746">
    <property type="term" value="F:acyltransferase activity"/>
    <property type="evidence" value="ECO:0007669"/>
    <property type="project" value="UniProtKB-KW"/>
</dbReference>
<evidence type="ECO:0000313" key="5">
    <source>
        <dbReference type="Proteomes" id="UP001243846"/>
    </source>
</evidence>
<accession>A0ABT8D6J9</accession>
<dbReference type="InterPro" id="IPR011004">
    <property type="entry name" value="Trimer_LpxA-like_sf"/>
</dbReference>
<gene>
    <name evidence="4" type="ORF">QWZ10_06250</name>
</gene>
<dbReference type="EC" id="2.3.1.-" evidence="4"/>
<keyword evidence="5" id="KW-1185">Reference proteome</keyword>
<dbReference type="PROSITE" id="PS00101">
    <property type="entry name" value="HEXAPEP_TRANSFERASES"/>
    <property type="match status" value="1"/>
</dbReference>
<reference evidence="5" key="1">
    <citation type="journal article" date="2019" name="Int. J. Syst. Evol. Microbiol.">
        <title>The Global Catalogue of Microorganisms (GCM) 10K type strain sequencing project: providing services to taxonomists for standard genome sequencing and annotation.</title>
        <authorList>
            <consortium name="The Broad Institute Genomics Platform"/>
            <consortium name="The Broad Institute Genome Sequencing Center for Infectious Disease"/>
            <person name="Wu L."/>
            <person name="Ma J."/>
        </authorList>
    </citation>
    <scope>NUCLEOTIDE SEQUENCE [LARGE SCALE GENOMIC DNA]</scope>
    <source>
        <strain evidence="5">CECT 8482</strain>
    </source>
</reference>
<dbReference type="EMBL" id="JAUFRC010000001">
    <property type="protein sequence ID" value="MDN3711518.1"/>
    <property type="molecule type" value="Genomic_DNA"/>
</dbReference>
<sequence length="273" mass="30059">MILTEELASSLWKDRVLLTRAVKAPGPAYYGSMKIGTELKITSKAVIEERAALYQFPYRPSVGGASYSGISNIGMLSYSYSPLPEPMTVGRYCSISSGLAILDSHHPLTSLTTSIFSFRPNNVMLDGIETKGLREKIGWHIRDHKDWPRIGHDVWIGRDVTLSLGITIGTGAVLAAGAMVTKNVEPYSIVGANPARHIRYRIEDAGLRAALLETSWWEMPPTDLMRLDPSDPAAFVKNHQAAARRGDLRRYQPAQYVFSPEGVKRIPAAYAAS</sequence>
<dbReference type="RefSeq" id="WP_377686969.1">
    <property type="nucleotide sequence ID" value="NZ_JBHMDZ010000040.1"/>
</dbReference>
<evidence type="ECO:0000313" key="4">
    <source>
        <dbReference type="EMBL" id="MDN3711518.1"/>
    </source>
</evidence>
<dbReference type="PANTHER" id="PTHR43300">
    <property type="entry name" value="ACETYLTRANSFERASE"/>
    <property type="match status" value="1"/>
</dbReference>
<dbReference type="PANTHER" id="PTHR43300:SF11">
    <property type="entry name" value="ACETYLTRANSFERASE RV3034C-RELATED"/>
    <property type="match status" value="1"/>
</dbReference>
<dbReference type="CDD" id="cd03349">
    <property type="entry name" value="LbH_XAT"/>
    <property type="match status" value="1"/>
</dbReference>
<keyword evidence="3" id="KW-0677">Repeat</keyword>